<keyword evidence="1" id="KW-0479">Metal-binding</keyword>
<organism evidence="10 11">
    <name type="scientific">Naematelia encephala</name>
    <dbReference type="NCBI Taxonomy" id="71784"/>
    <lineage>
        <taxon>Eukaryota</taxon>
        <taxon>Fungi</taxon>
        <taxon>Dikarya</taxon>
        <taxon>Basidiomycota</taxon>
        <taxon>Agaricomycotina</taxon>
        <taxon>Tremellomycetes</taxon>
        <taxon>Tremellales</taxon>
        <taxon>Naemateliaceae</taxon>
        <taxon>Naematelia</taxon>
    </lineage>
</organism>
<dbReference type="InterPro" id="IPR043151">
    <property type="entry name" value="BAH_sf"/>
</dbReference>
<dbReference type="GO" id="GO:0003682">
    <property type="term" value="F:chromatin binding"/>
    <property type="evidence" value="ECO:0007669"/>
    <property type="project" value="InterPro"/>
</dbReference>
<dbReference type="PROSITE" id="PS51038">
    <property type="entry name" value="BAH"/>
    <property type="match status" value="1"/>
</dbReference>
<feature type="region of interest" description="Disordered" evidence="6">
    <location>
        <begin position="579"/>
        <end position="604"/>
    </location>
</feature>
<gene>
    <name evidence="10" type="ORF">BCR39DRAFT_540000</name>
</gene>
<dbReference type="InterPro" id="IPR011011">
    <property type="entry name" value="Znf_FYVE_PHD"/>
</dbReference>
<dbReference type="InterPro" id="IPR001025">
    <property type="entry name" value="BAH_dom"/>
</dbReference>
<evidence type="ECO:0000256" key="3">
    <source>
        <dbReference type="ARBA" id="ARBA00022833"/>
    </source>
</evidence>
<evidence type="ECO:0000313" key="10">
    <source>
        <dbReference type="EMBL" id="ORY26895.1"/>
    </source>
</evidence>
<evidence type="ECO:0000256" key="5">
    <source>
        <dbReference type="PROSITE-ProRule" id="PRU00146"/>
    </source>
</evidence>
<dbReference type="GO" id="GO:0036205">
    <property type="term" value="P:histone catabolic process"/>
    <property type="evidence" value="ECO:0007669"/>
    <property type="project" value="TreeGrafter"/>
</dbReference>
<dbReference type="PROSITE" id="PS51805">
    <property type="entry name" value="EPHD"/>
    <property type="match status" value="1"/>
</dbReference>
<dbReference type="PANTHER" id="PTHR47672">
    <property type="entry name" value="E3 UBIQUITIN-PROTEIN LIGASE SNT2"/>
    <property type="match status" value="1"/>
</dbReference>
<dbReference type="GO" id="GO:0004842">
    <property type="term" value="F:ubiquitin-protein transferase activity"/>
    <property type="evidence" value="ECO:0007669"/>
    <property type="project" value="TreeGrafter"/>
</dbReference>
<dbReference type="PANTHER" id="PTHR47672:SF1">
    <property type="entry name" value="E3 UBIQUITIN-PROTEIN LIGASE SNT2"/>
    <property type="match status" value="1"/>
</dbReference>
<dbReference type="Proteomes" id="UP000193986">
    <property type="component" value="Unassembled WGS sequence"/>
</dbReference>
<accession>A0A1Y2AYD7</accession>
<feature type="domain" description="BAH" evidence="8">
    <location>
        <begin position="17"/>
        <end position="147"/>
    </location>
</feature>
<dbReference type="SMART" id="SM00439">
    <property type="entry name" value="BAH"/>
    <property type="match status" value="1"/>
</dbReference>
<dbReference type="PROSITE" id="PS01359">
    <property type="entry name" value="ZF_PHD_1"/>
    <property type="match status" value="1"/>
</dbReference>
<evidence type="ECO:0000256" key="1">
    <source>
        <dbReference type="ARBA" id="ARBA00022723"/>
    </source>
</evidence>
<keyword evidence="11" id="KW-1185">Reference proteome</keyword>
<dbReference type="InterPro" id="IPR013083">
    <property type="entry name" value="Znf_RING/FYVE/PHD"/>
</dbReference>
<feature type="compositionally biased region" description="Basic and acidic residues" evidence="6">
    <location>
        <begin position="579"/>
        <end position="594"/>
    </location>
</feature>
<dbReference type="InParanoid" id="A0A1Y2AYD7"/>
<evidence type="ECO:0000256" key="4">
    <source>
        <dbReference type="ARBA" id="ARBA00023242"/>
    </source>
</evidence>
<dbReference type="Pfam" id="PF01448">
    <property type="entry name" value="ELM2"/>
    <property type="match status" value="1"/>
</dbReference>
<dbReference type="InterPro" id="IPR019787">
    <property type="entry name" value="Znf_PHD-finger"/>
</dbReference>
<dbReference type="EMBL" id="MCFC01000043">
    <property type="protein sequence ID" value="ORY26895.1"/>
    <property type="molecule type" value="Genomic_DNA"/>
</dbReference>
<dbReference type="GO" id="GO:0008270">
    <property type="term" value="F:zinc ion binding"/>
    <property type="evidence" value="ECO:0007669"/>
    <property type="project" value="UniProtKB-KW"/>
</dbReference>
<protein>
    <submittedName>
        <fullName evidence="10">Uncharacterized protein</fullName>
    </submittedName>
</protein>
<evidence type="ECO:0000256" key="2">
    <source>
        <dbReference type="ARBA" id="ARBA00022771"/>
    </source>
</evidence>
<evidence type="ECO:0000259" key="9">
    <source>
        <dbReference type="PROSITE" id="PS51805"/>
    </source>
</evidence>
<dbReference type="CDD" id="cd15497">
    <property type="entry name" value="PHD1_Snt2p_like"/>
    <property type="match status" value="1"/>
</dbReference>
<keyword evidence="3" id="KW-0862">Zinc</keyword>
<dbReference type="Pfam" id="PF01426">
    <property type="entry name" value="BAH"/>
    <property type="match status" value="1"/>
</dbReference>
<dbReference type="PROSITE" id="PS50016">
    <property type="entry name" value="ZF_PHD_2"/>
    <property type="match status" value="1"/>
</dbReference>
<dbReference type="OrthoDB" id="336088at2759"/>
<dbReference type="GO" id="GO:0048189">
    <property type="term" value="C:Lid2 complex"/>
    <property type="evidence" value="ECO:0007669"/>
    <property type="project" value="TreeGrafter"/>
</dbReference>
<feature type="region of interest" description="Disordered" evidence="6">
    <location>
        <begin position="484"/>
        <end position="518"/>
    </location>
</feature>
<proteinExistence type="predicted"/>
<dbReference type="AlphaFoldDB" id="A0A1Y2AYD7"/>
<dbReference type="SUPFAM" id="SSF57903">
    <property type="entry name" value="FYVE/PHD zinc finger"/>
    <property type="match status" value="2"/>
</dbReference>
<dbReference type="InterPro" id="IPR001965">
    <property type="entry name" value="Znf_PHD"/>
</dbReference>
<reference evidence="10 11" key="1">
    <citation type="submission" date="2016-07" db="EMBL/GenBank/DDBJ databases">
        <title>Pervasive Adenine N6-methylation of Active Genes in Fungi.</title>
        <authorList>
            <consortium name="DOE Joint Genome Institute"/>
            <person name="Mondo S.J."/>
            <person name="Dannebaum R.O."/>
            <person name="Kuo R.C."/>
            <person name="Labutti K."/>
            <person name="Haridas S."/>
            <person name="Kuo A."/>
            <person name="Salamov A."/>
            <person name="Ahrendt S.R."/>
            <person name="Lipzen A."/>
            <person name="Sullivan W."/>
            <person name="Andreopoulos W.B."/>
            <person name="Clum A."/>
            <person name="Lindquist E."/>
            <person name="Daum C."/>
            <person name="Ramamoorthy G.K."/>
            <person name="Gryganskyi A."/>
            <person name="Culley D."/>
            <person name="Magnuson J.K."/>
            <person name="James T.Y."/>
            <person name="O'Malley M.A."/>
            <person name="Stajich J.E."/>
            <person name="Spatafora J.W."/>
            <person name="Visel A."/>
            <person name="Grigoriev I.V."/>
        </authorList>
    </citation>
    <scope>NUCLEOTIDE SEQUENCE [LARGE SCALE GENOMIC DNA]</scope>
    <source>
        <strain evidence="10 11">68-887.2</strain>
    </source>
</reference>
<evidence type="ECO:0000256" key="6">
    <source>
        <dbReference type="SAM" id="MobiDB-lite"/>
    </source>
</evidence>
<feature type="domain" description="PHD-type" evidence="7">
    <location>
        <begin position="184"/>
        <end position="236"/>
    </location>
</feature>
<dbReference type="InterPro" id="IPR000949">
    <property type="entry name" value="ELM2_dom"/>
</dbReference>
<dbReference type="Gene3D" id="2.30.30.490">
    <property type="match status" value="1"/>
</dbReference>
<keyword evidence="2 5" id="KW-0863">Zinc-finger</keyword>
<dbReference type="InterPro" id="IPR034732">
    <property type="entry name" value="EPHD"/>
</dbReference>
<comment type="caution">
    <text evidence="10">The sequence shown here is derived from an EMBL/GenBank/DDBJ whole genome shotgun (WGS) entry which is preliminary data.</text>
</comment>
<dbReference type="InterPro" id="IPR029617">
    <property type="entry name" value="Snt2"/>
</dbReference>
<evidence type="ECO:0000259" key="7">
    <source>
        <dbReference type="PROSITE" id="PS50016"/>
    </source>
</evidence>
<dbReference type="Gene3D" id="3.30.40.10">
    <property type="entry name" value="Zinc/RING finger domain, C3HC4 (zinc finger)"/>
    <property type="match status" value="1"/>
</dbReference>
<keyword evidence="4" id="KW-0539">Nucleus</keyword>
<evidence type="ECO:0000259" key="8">
    <source>
        <dbReference type="PROSITE" id="PS51038"/>
    </source>
</evidence>
<dbReference type="Pfam" id="PF13832">
    <property type="entry name" value="zf-HC5HC2H_2"/>
    <property type="match status" value="1"/>
</dbReference>
<evidence type="ECO:0000313" key="11">
    <source>
        <dbReference type="Proteomes" id="UP000193986"/>
    </source>
</evidence>
<feature type="region of interest" description="Disordered" evidence="6">
    <location>
        <begin position="334"/>
        <end position="354"/>
    </location>
</feature>
<dbReference type="CDD" id="cd15571">
    <property type="entry name" value="ePHD"/>
    <property type="match status" value="1"/>
</dbReference>
<dbReference type="SMART" id="SM00249">
    <property type="entry name" value="PHD"/>
    <property type="match status" value="3"/>
</dbReference>
<sequence>MAPSSYRVTSAKLANGEQVFQNDHVYVSPPWSERDGTPYWVARIIEFLPPNSTPKKGGPRRPTSSELNVKLSLYYRPSDISGRNVSDFRVLLAAIHTDVQPLSNVRGKCYVRHRDRIEDLLKWKKLPDHFYFMRFYDPYIKREFEVIRTESVNNIPPNVRETLLKRYEYLVTEREMVADLTDGFRSCCMCSQWASSQESVRCEVCKKNYHMVCLNPPLLAKPAKGYSWVCLPCSLQRRKDVEDQKFHFGTTNGAAPTRTTKTIIKVKDVSPVVARPDVMYRGWPWRYFGQYTRAEDTLDSEDSIFPRAATRVGMKYQAVVPSWEEQQEVEARHRTGDAEAGPSRHIGVERGLDNGERKHESTLEVWCTPSEELNSYMSEASSLSLPVPPYDVTRLNLQVHYFTALGRTQALSKMQSLKLADFSPIYFTDKETAIFEAELEKNGGLDSHETAKILGKRPAEVLRFSYIWKNKKLKVENEMLRQHHKVNTSHARQNKTLGAPSLGRIRGRGDSEASDDEISLHGGDYPKVNPKVHCAACSTRISNVWWKCPRTVHGDAMCENCGSNYRKYGVISFVKAEDTKKPDKKDQLSKRKDAGSGASTPVPPPPPKLPPCACCRRMEPKAAMARCKTCTFSAHAGCYGIAPQDLGPEWECELCLNARLEENHLHPRCVLCPRDTSSLITTKKSKKPPADFDLLSAYKPTEGRRWTHILCSAWMPEILYTDPITMKTVEGVTSISRTKWVETCSLCQQDDGATINCAECAACFHASCAWQSGHRFGFEFSLAKSGKKEVVTIAKFKEGEGVMTPNVWCRGHDLEGRVIYDMHELDPEQNETALQIFTAAYKALPPHDESFAILRKAHRLDALLPTIEPPEVDVECYHCGIDVSPMWHWKEMIIERDGDQGMEVIKRRLCHLCKFKLP</sequence>
<dbReference type="STRING" id="71784.A0A1Y2AYD7"/>
<dbReference type="InterPro" id="IPR019786">
    <property type="entry name" value="Zinc_finger_PHD-type_CS"/>
</dbReference>
<name>A0A1Y2AYD7_9TREE</name>
<dbReference type="Pfam" id="PF00628">
    <property type="entry name" value="PHD"/>
    <property type="match status" value="1"/>
</dbReference>
<feature type="domain" description="PHD-type" evidence="9">
    <location>
        <begin position="666"/>
        <end position="789"/>
    </location>
</feature>